<dbReference type="EMBL" id="LQYV01000070">
    <property type="protein sequence ID" value="KYD26274.1"/>
    <property type="molecule type" value="Genomic_DNA"/>
</dbReference>
<protein>
    <recommendedName>
        <fullName evidence="5">Carboxypeptidase regulatory-like domain-containing protein</fullName>
    </recommendedName>
</protein>
<name>A0A150MPA8_GEOSE</name>
<proteinExistence type="predicted"/>
<keyword evidence="2" id="KW-1133">Transmembrane helix</keyword>
<accession>A0A150MPA8</accession>
<evidence type="ECO:0008006" key="5">
    <source>
        <dbReference type="Google" id="ProtNLM"/>
    </source>
</evidence>
<sequence>MMWLNSYKELTNLSYGYNEVRAPKIEGYEVTGPSLALVRVTDSGKEIVVKFRYEVKKAYGTVFGVVIDSEGNPIEGVMVELHSKPRVTYTNEKGEYRFENVELGKHTVILKNPYTLEEIAKIEVIAYKDVNDVNSGIKEVVQVSNEVRKSIELNETVNTQRIDFVIEPIKPKEEPKDEPKDKPQDEPKVKPQDKPKGNSPKDLPIIPIVSAVPFIILLGYLRRKNVKVYNKDGMVVAKLRVKARPETVIDLSGMKAETLKVVFRNPERFRKLELMVKYNDMKVRVELEEGKNYLVFKPTEE</sequence>
<dbReference type="GO" id="GO:0030246">
    <property type="term" value="F:carbohydrate binding"/>
    <property type="evidence" value="ECO:0007669"/>
    <property type="project" value="InterPro"/>
</dbReference>
<feature type="region of interest" description="Disordered" evidence="1">
    <location>
        <begin position="168"/>
        <end position="202"/>
    </location>
</feature>
<gene>
    <name evidence="3" type="ORF">B4109_3167</name>
</gene>
<feature type="compositionally biased region" description="Basic and acidic residues" evidence="1">
    <location>
        <begin position="169"/>
        <end position="196"/>
    </location>
</feature>
<dbReference type="PATRIC" id="fig|1422.18.peg.31"/>
<comment type="caution">
    <text evidence="3">The sequence shown here is derived from an EMBL/GenBank/DDBJ whole genome shotgun (WGS) entry which is preliminary data.</text>
</comment>
<dbReference type="SUPFAM" id="SSF49452">
    <property type="entry name" value="Starch-binding domain-like"/>
    <property type="match status" value="1"/>
</dbReference>
<keyword evidence="2" id="KW-0812">Transmembrane</keyword>
<reference evidence="3 4" key="1">
    <citation type="submission" date="2016-01" db="EMBL/GenBank/DDBJ databases">
        <title>Draft Genome Sequences of Seven Thermophilic Sporeformers Isolated from Foods.</title>
        <authorList>
            <person name="Berendsen E.M."/>
            <person name="Wells-Bennik M.H."/>
            <person name="Krawcyk A.O."/>
            <person name="De Jong A."/>
            <person name="Holsappel S."/>
            <person name="Eijlander R.T."/>
            <person name="Kuipers O.P."/>
        </authorList>
    </citation>
    <scope>NUCLEOTIDE SEQUENCE [LARGE SCALE GENOMIC DNA]</scope>
    <source>
        <strain evidence="3 4">B4109</strain>
    </source>
</reference>
<dbReference type="AlphaFoldDB" id="A0A150MPA8"/>
<evidence type="ECO:0000313" key="3">
    <source>
        <dbReference type="EMBL" id="KYD26274.1"/>
    </source>
</evidence>
<evidence type="ECO:0000256" key="1">
    <source>
        <dbReference type="SAM" id="MobiDB-lite"/>
    </source>
</evidence>
<organism evidence="3 4">
    <name type="scientific">Geobacillus stearothermophilus</name>
    <name type="common">Bacillus stearothermophilus</name>
    <dbReference type="NCBI Taxonomy" id="1422"/>
    <lineage>
        <taxon>Bacteria</taxon>
        <taxon>Bacillati</taxon>
        <taxon>Bacillota</taxon>
        <taxon>Bacilli</taxon>
        <taxon>Bacillales</taxon>
        <taxon>Anoxybacillaceae</taxon>
        <taxon>Geobacillus</taxon>
    </lineage>
</organism>
<dbReference type="Pfam" id="PF13620">
    <property type="entry name" value="CarboxypepD_reg"/>
    <property type="match status" value="1"/>
</dbReference>
<dbReference type="Proteomes" id="UP000075424">
    <property type="component" value="Unassembled WGS sequence"/>
</dbReference>
<dbReference type="InterPro" id="IPR013784">
    <property type="entry name" value="Carb-bd-like_fold"/>
</dbReference>
<dbReference type="Gene3D" id="2.60.40.1120">
    <property type="entry name" value="Carboxypeptidase-like, regulatory domain"/>
    <property type="match status" value="1"/>
</dbReference>
<feature type="transmembrane region" description="Helical" evidence="2">
    <location>
        <begin position="203"/>
        <end position="221"/>
    </location>
</feature>
<keyword evidence="2" id="KW-0472">Membrane</keyword>
<evidence type="ECO:0000313" key="4">
    <source>
        <dbReference type="Proteomes" id="UP000075424"/>
    </source>
</evidence>
<evidence type="ECO:0000256" key="2">
    <source>
        <dbReference type="SAM" id="Phobius"/>
    </source>
</evidence>